<feature type="region of interest" description="Disordered" evidence="1">
    <location>
        <begin position="60"/>
        <end position="100"/>
    </location>
</feature>
<reference evidence="2 3" key="1">
    <citation type="submission" date="2024-11" db="EMBL/GenBank/DDBJ databases">
        <title>A near-complete genome assembly of Cinchona calisaya.</title>
        <authorList>
            <person name="Lian D.C."/>
            <person name="Zhao X.W."/>
            <person name="Wei L."/>
        </authorList>
    </citation>
    <scope>NUCLEOTIDE SEQUENCE [LARGE SCALE GENOMIC DNA]</scope>
    <source>
        <tissue evidence="2">Nenye</tissue>
    </source>
</reference>
<dbReference type="Proteomes" id="UP001630127">
    <property type="component" value="Unassembled WGS sequence"/>
</dbReference>
<evidence type="ECO:0000313" key="2">
    <source>
        <dbReference type="EMBL" id="KAL3503824.1"/>
    </source>
</evidence>
<proteinExistence type="predicted"/>
<protein>
    <submittedName>
        <fullName evidence="2">Uncharacterized protein</fullName>
    </submittedName>
</protein>
<organism evidence="2 3">
    <name type="scientific">Cinchona calisaya</name>
    <dbReference type="NCBI Taxonomy" id="153742"/>
    <lineage>
        <taxon>Eukaryota</taxon>
        <taxon>Viridiplantae</taxon>
        <taxon>Streptophyta</taxon>
        <taxon>Embryophyta</taxon>
        <taxon>Tracheophyta</taxon>
        <taxon>Spermatophyta</taxon>
        <taxon>Magnoliopsida</taxon>
        <taxon>eudicotyledons</taxon>
        <taxon>Gunneridae</taxon>
        <taxon>Pentapetalae</taxon>
        <taxon>asterids</taxon>
        <taxon>lamiids</taxon>
        <taxon>Gentianales</taxon>
        <taxon>Rubiaceae</taxon>
        <taxon>Cinchonoideae</taxon>
        <taxon>Cinchoneae</taxon>
        <taxon>Cinchona</taxon>
    </lineage>
</organism>
<gene>
    <name evidence="2" type="ORF">ACH5RR_033665</name>
</gene>
<comment type="caution">
    <text evidence="2">The sequence shown here is derived from an EMBL/GenBank/DDBJ whole genome shotgun (WGS) entry which is preliminary data.</text>
</comment>
<accession>A0ABD2YCI4</accession>
<dbReference type="AlphaFoldDB" id="A0ABD2YCI4"/>
<dbReference type="EMBL" id="JBJUIK010000014">
    <property type="protein sequence ID" value="KAL3503824.1"/>
    <property type="molecule type" value="Genomic_DNA"/>
</dbReference>
<evidence type="ECO:0000313" key="3">
    <source>
        <dbReference type="Proteomes" id="UP001630127"/>
    </source>
</evidence>
<keyword evidence="3" id="KW-1185">Reference proteome</keyword>
<name>A0ABD2YCI4_9GENT</name>
<sequence>MPKVSKRKKAKSSSTLFVSGSGNETQVVLPIEAQQFSPITTSPSSSSGWVTIGSFTITAGSGSLSEDSSNPSNDSLSLESSSSSVDDSSNASVEARFGTG</sequence>
<evidence type="ECO:0000256" key="1">
    <source>
        <dbReference type="SAM" id="MobiDB-lite"/>
    </source>
</evidence>